<dbReference type="InterPro" id="IPR016181">
    <property type="entry name" value="Acyl_CoA_acyltransferase"/>
</dbReference>
<comment type="similarity">
    <text evidence="2">Belongs to the acetyltransferase family. GCN5 subfamily.</text>
</comment>
<keyword evidence="17" id="KW-1185">Reference proteome</keyword>
<dbReference type="EC" id="2.3.1.48" evidence="3"/>
<dbReference type="CDD" id="cd04301">
    <property type="entry name" value="NAT_SF"/>
    <property type="match status" value="1"/>
</dbReference>
<evidence type="ECO:0000256" key="6">
    <source>
        <dbReference type="ARBA" id="ARBA00023015"/>
    </source>
</evidence>
<dbReference type="GO" id="GO:0045944">
    <property type="term" value="P:positive regulation of transcription by RNA polymerase II"/>
    <property type="evidence" value="ECO:0007669"/>
    <property type="project" value="TreeGrafter"/>
</dbReference>
<evidence type="ECO:0000259" key="14">
    <source>
        <dbReference type="PROSITE" id="PS50014"/>
    </source>
</evidence>
<dbReference type="InterPro" id="IPR001487">
    <property type="entry name" value="Bromodomain"/>
</dbReference>
<evidence type="ECO:0000313" key="16">
    <source>
        <dbReference type="EMBL" id="OHT15347.1"/>
    </source>
</evidence>
<dbReference type="SUPFAM" id="SSF47370">
    <property type="entry name" value="Bromodomain"/>
    <property type="match status" value="1"/>
</dbReference>
<dbReference type="Pfam" id="PF00583">
    <property type="entry name" value="Acetyltransf_1"/>
    <property type="match status" value="1"/>
</dbReference>
<evidence type="ECO:0000256" key="10">
    <source>
        <dbReference type="ARBA" id="ARBA00023242"/>
    </source>
</evidence>
<evidence type="ECO:0000256" key="9">
    <source>
        <dbReference type="ARBA" id="ARBA00023163"/>
    </source>
</evidence>
<evidence type="ECO:0000256" key="13">
    <source>
        <dbReference type="SAM" id="MobiDB-lite"/>
    </source>
</evidence>
<dbReference type="InterPro" id="IPR000182">
    <property type="entry name" value="GNAT_dom"/>
</dbReference>
<dbReference type="Gene3D" id="3.40.630.30">
    <property type="match status" value="1"/>
</dbReference>
<protein>
    <recommendedName>
        <fullName evidence="3">histone acetyltransferase</fullName>
        <ecNumber evidence="3">2.3.1.48</ecNumber>
    </recommendedName>
</protein>
<evidence type="ECO:0000256" key="8">
    <source>
        <dbReference type="ARBA" id="ARBA00023159"/>
    </source>
</evidence>
<dbReference type="Pfam" id="PF00439">
    <property type="entry name" value="Bromodomain"/>
    <property type="match status" value="1"/>
</dbReference>
<evidence type="ECO:0000256" key="5">
    <source>
        <dbReference type="ARBA" id="ARBA00022853"/>
    </source>
</evidence>
<dbReference type="Gene3D" id="1.20.920.10">
    <property type="entry name" value="Bromodomain-like"/>
    <property type="match status" value="1"/>
</dbReference>
<evidence type="ECO:0000259" key="15">
    <source>
        <dbReference type="PROSITE" id="PS51186"/>
    </source>
</evidence>
<dbReference type="GO" id="GO:0010484">
    <property type="term" value="F:histone H3 acetyltransferase activity"/>
    <property type="evidence" value="ECO:0007669"/>
    <property type="project" value="TreeGrafter"/>
</dbReference>
<dbReference type="VEuPathDB" id="TrichDB:TRFO_42564"/>
<accession>A0A1J4KVU0</accession>
<evidence type="ECO:0000256" key="7">
    <source>
        <dbReference type="ARBA" id="ARBA00023117"/>
    </source>
</evidence>
<keyword evidence="8" id="KW-0010">Activator</keyword>
<dbReference type="PROSITE" id="PS00633">
    <property type="entry name" value="BROMODOMAIN_1"/>
    <property type="match status" value="1"/>
</dbReference>
<dbReference type="PANTHER" id="PTHR45750">
    <property type="entry name" value="GH11602P"/>
    <property type="match status" value="1"/>
</dbReference>
<evidence type="ECO:0000256" key="4">
    <source>
        <dbReference type="ARBA" id="ARBA00022679"/>
    </source>
</evidence>
<comment type="subcellular location">
    <subcellularLocation>
        <location evidence="1">Nucleus</location>
    </subcellularLocation>
</comment>
<evidence type="ECO:0000256" key="2">
    <source>
        <dbReference type="ARBA" id="ARBA00008607"/>
    </source>
</evidence>
<evidence type="ECO:0000313" key="17">
    <source>
        <dbReference type="Proteomes" id="UP000179807"/>
    </source>
</evidence>
<keyword evidence="5" id="KW-0156">Chromatin regulator</keyword>
<keyword evidence="4" id="KW-0808">Transferase</keyword>
<feature type="compositionally biased region" description="Basic residues" evidence="13">
    <location>
        <begin position="9"/>
        <end position="21"/>
    </location>
</feature>
<keyword evidence="11" id="KW-0012">Acyltransferase</keyword>
<name>A0A1J4KVU0_9EUKA</name>
<dbReference type="RefSeq" id="XP_068368483.1">
    <property type="nucleotide sequence ID" value="XM_068514369.1"/>
</dbReference>
<dbReference type="PROSITE" id="PS50014">
    <property type="entry name" value="BROMODOMAIN_2"/>
    <property type="match status" value="1"/>
</dbReference>
<feature type="domain" description="Bromo" evidence="14">
    <location>
        <begin position="300"/>
        <end position="372"/>
    </location>
</feature>
<dbReference type="GO" id="GO:0000123">
    <property type="term" value="C:histone acetyltransferase complex"/>
    <property type="evidence" value="ECO:0007669"/>
    <property type="project" value="TreeGrafter"/>
</dbReference>
<dbReference type="GO" id="GO:0005634">
    <property type="term" value="C:nucleus"/>
    <property type="evidence" value="ECO:0007669"/>
    <property type="project" value="UniProtKB-SubCell"/>
</dbReference>
<dbReference type="SMART" id="SM00297">
    <property type="entry name" value="BROMO"/>
    <property type="match status" value="1"/>
</dbReference>
<keyword evidence="10" id="KW-0539">Nucleus</keyword>
<dbReference type="InterPro" id="IPR018359">
    <property type="entry name" value="Bromodomain_CS"/>
</dbReference>
<evidence type="ECO:0000256" key="12">
    <source>
        <dbReference type="PROSITE-ProRule" id="PRU00035"/>
    </source>
</evidence>
<proteinExistence type="inferred from homology"/>
<dbReference type="Proteomes" id="UP000179807">
    <property type="component" value="Unassembled WGS sequence"/>
</dbReference>
<dbReference type="EMBL" id="MLAK01000233">
    <property type="protein sequence ID" value="OHT15347.1"/>
    <property type="molecule type" value="Genomic_DNA"/>
</dbReference>
<evidence type="ECO:0000256" key="1">
    <source>
        <dbReference type="ARBA" id="ARBA00004123"/>
    </source>
</evidence>
<dbReference type="SUPFAM" id="SSF55729">
    <property type="entry name" value="Acyl-CoA N-acyltransferases (Nat)"/>
    <property type="match status" value="1"/>
</dbReference>
<dbReference type="PROSITE" id="PS51186">
    <property type="entry name" value="GNAT"/>
    <property type="match status" value="1"/>
</dbReference>
<dbReference type="AlphaFoldDB" id="A0A1J4KVU0"/>
<keyword evidence="6" id="KW-0805">Transcription regulation</keyword>
<sequence>MEPQSWLSRRPHASNHRLHPGLRHYSRLHTKPAPFIRPPDSHPESQIKFVRNRFNIHSQALMHLCDGMHLFSRQLPNMGTPYIARLVYDVEAFSVLLLHEGRVAGGICSRLFTKEAFIEIVFCAVDSKYQARGYGRFVMNNLKVFLQNMEIFDILTCADNEAVTYFRKQGFNKHEILMHPSRWVGCIKDYDGITLVHCKIRPDVDYLHFPSNLQKQISLLKGKTGIASQPALKKLIPQFAAFPQAPSFVNISIPELLKNYKPFDESKLKKMRTRQFMEDYNNRMALYKDKYINIINKLKANSQFSMVFTRPVTEEIAPTYFTLIKKPMDFWTLEKRLMRYPDYYKRPEIFAADINQMCENCKTFNTPDTTYYKTAIDLMKKFRQLYDAEFPDFPIP</sequence>
<evidence type="ECO:0000256" key="3">
    <source>
        <dbReference type="ARBA" id="ARBA00013184"/>
    </source>
</evidence>
<dbReference type="InterPro" id="IPR036427">
    <property type="entry name" value="Bromodomain-like_sf"/>
</dbReference>
<dbReference type="PRINTS" id="PR00503">
    <property type="entry name" value="BROMODOMAIN"/>
</dbReference>
<dbReference type="GeneID" id="94849073"/>
<keyword evidence="7 12" id="KW-0103">Bromodomain</keyword>
<gene>
    <name evidence="16" type="primary">GCN5</name>
    <name evidence="16" type="ORF">TRFO_42564</name>
</gene>
<reference evidence="16" key="1">
    <citation type="submission" date="2016-10" db="EMBL/GenBank/DDBJ databases">
        <authorList>
            <person name="Benchimol M."/>
            <person name="Almeida L.G."/>
            <person name="Vasconcelos A.T."/>
            <person name="Perreira-Neves A."/>
            <person name="Rosa I.A."/>
            <person name="Tasca T."/>
            <person name="Bogo M.R."/>
            <person name="de Souza W."/>
        </authorList>
    </citation>
    <scope>NUCLEOTIDE SEQUENCE [LARGE SCALE GENOMIC DNA]</scope>
    <source>
        <strain evidence="16">K</strain>
    </source>
</reference>
<feature type="domain" description="N-acetyltransferase" evidence="15">
    <location>
        <begin position="54"/>
        <end position="196"/>
    </location>
</feature>
<organism evidence="16 17">
    <name type="scientific">Tritrichomonas foetus</name>
    <dbReference type="NCBI Taxonomy" id="1144522"/>
    <lineage>
        <taxon>Eukaryota</taxon>
        <taxon>Metamonada</taxon>
        <taxon>Parabasalia</taxon>
        <taxon>Tritrichomonadida</taxon>
        <taxon>Tritrichomonadidae</taxon>
        <taxon>Tritrichomonas</taxon>
    </lineage>
</organism>
<feature type="region of interest" description="Disordered" evidence="13">
    <location>
        <begin position="1"/>
        <end position="21"/>
    </location>
</feature>
<dbReference type="PANTHER" id="PTHR45750:SF3">
    <property type="entry name" value="HISTONE ACETYLTRANSFERASE"/>
    <property type="match status" value="1"/>
</dbReference>
<dbReference type="OrthoDB" id="1937912at2759"/>
<keyword evidence="9" id="KW-0804">Transcription</keyword>
<dbReference type="InterPro" id="IPR037800">
    <property type="entry name" value="GCN5"/>
</dbReference>
<evidence type="ECO:0000256" key="11">
    <source>
        <dbReference type="ARBA" id="ARBA00023315"/>
    </source>
</evidence>
<comment type="caution">
    <text evidence="16">The sequence shown here is derived from an EMBL/GenBank/DDBJ whole genome shotgun (WGS) entry which is preliminary data.</text>
</comment>